<dbReference type="PANTHER" id="PTHR43272">
    <property type="entry name" value="LONG-CHAIN-FATTY-ACID--COA LIGASE"/>
    <property type="match status" value="1"/>
</dbReference>
<accession>A0A840SHJ0</accession>
<reference evidence="3 4" key="1">
    <citation type="submission" date="2020-08" db="EMBL/GenBank/DDBJ databases">
        <title>Genomic Encyclopedia of Type Strains, Phase IV (KMG-IV): sequencing the most valuable type-strain genomes for metagenomic binning, comparative biology and taxonomic classification.</title>
        <authorList>
            <person name="Goeker M."/>
        </authorList>
    </citation>
    <scope>NUCLEOTIDE SEQUENCE [LARGE SCALE GENOMIC DNA]</scope>
    <source>
        <strain evidence="3 4">DSM 103679</strain>
    </source>
</reference>
<dbReference type="Pfam" id="PF00501">
    <property type="entry name" value="AMP-binding"/>
    <property type="match status" value="1"/>
</dbReference>
<name>A0A840SHJ0_9SPIR</name>
<dbReference type="GO" id="GO:0016020">
    <property type="term" value="C:membrane"/>
    <property type="evidence" value="ECO:0007669"/>
    <property type="project" value="TreeGrafter"/>
</dbReference>
<protein>
    <submittedName>
        <fullName evidence="3">Long-chain acyl-CoA synthetase</fullName>
        <ecNumber evidence="3">6.2.1.3</ecNumber>
    </submittedName>
</protein>
<comment type="catalytic activity">
    <reaction evidence="1">
        <text>a long-chain fatty acid + ATP + CoA = a long-chain fatty acyl-CoA + AMP + diphosphate</text>
        <dbReference type="Rhea" id="RHEA:15421"/>
        <dbReference type="ChEBI" id="CHEBI:30616"/>
        <dbReference type="ChEBI" id="CHEBI:33019"/>
        <dbReference type="ChEBI" id="CHEBI:57287"/>
        <dbReference type="ChEBI" id="CHEBI:57560"/>
        <dbReference type="ChEBI" id="CHEBI:83139"/>
        <dbReference type="ChEBI" id="CHEBI:456215"/>
        <dbReference type="EC" id="6.2.1.3"/>
    </reaction>
    <physiologicalReaction direction="left-to-right" evidence="1">
        <dbReference type="Rhea" id="RHEA:15422"/>
    </physiologicalReaction>
</comment>
<dbReference type="PROSITE" id="PS00455">
    <property type="entry name" value="AMP_BINDING"/>
    <property type="match status" value="1"/>
</dbReference>
<dbReference type="SUPFAM" id="SSF56801">
    <property type="entry name" value="Acetyl-CoA synthetase-like"/>
    <property type="match status" value="1"/>
</dbReference>
<organism evidence="3 4">
    <name type="scientific">Treponema rectale</name>
    <dbReference type="NCBI Taxonomy" id="744512"/>
    <lineage>
        <taxon>Bacteria</taxon>
        <taxon>Pseudomonadati</taxon>
        <taxon>Spirochaetota</taxon>
        <taxon>Spirochaetia</taxon>
        <taxon>Spirochaetales</taxon>
        <taxon>Treponemataceae</taxon>
        <taxon>Treponema</taxon>
    </lineage>
</organism>
<proteinExistence type="predicted"/>
<evidence type="ECO:0000313" key="4">
    <source>
        <dbReference type="Proteomes" id="UP000578697"/>
    </source>
</evidence>
<dbReference type="InterPro" id="IPR045851">
    <property type="entry name" value="AMP-bd_C_sf"/>
</dbReference>
<dbReference type="EC" id="6.2.1.3" evidence="3"/>
<sequence>MQSLKNYNPTLFLDKFRGKDFSGEWPTLPEIFTITVKRFGSRNAFTDWDTDAGSKRTYSYNTVFNQVNTLAQWLIENGIKKGDHIAVTGKNSPEWATVYLAALFAGATICPMDYALHESELENLLATAKPKFLFVDTEKFDYFNNKENSFKVFALNRKNENYIFTLKPSKDVRLTQFPEENDIAAILFTSGTTGKPKGVMLSHKNLVSDAFIAQYNMIINEQDVFYALLPIHHAYTMLAVFIESICIGAEIVFGKSMAVSKLMKELKEGKITMLLGVPLLFNKLAAGILKGIKEKGPLINFIMKSLMNVSYAVKKVTGINIGHKLFAPVLKQANINTIRIAICGGGPLAKSVFKLYNEMGIDFVQGYGLTETSPIIALNPIQHFKIQSVGQYFAGHMQMKILNPNEEGIGEICVKGPMVMQGYYNMPEETAKMFTEDGWFKTGDLGWLDKENYLMLSGRCKNMIVTEGGKNVYPEEIEDSFQLETDIQQITVQGYIADEQKKSEELEALIYPADSLFEKLNLKRADVSQEARDSVYEKISAIVSKINKNLQPYQRITRITILDTPLEMTTTMKVKRNYKK</sequence>
<dbReference type="Proteomes" id="UP000578697">
    <property type="component" value="Unassembled WGS sequence"/>
</dbReference>
<dbReference type="EMBL" id="JACHFR010000002">
    <property type="protein sequence ID" value="MBB5218881.1"/>
    <property type="molecule type" value="Genomic_DNA"/>
</dbReference>
<keyword evidence="4" id="KW-1185">Reference proteome</keyword>
<dbReference type="AlphaFoldDB" id="A0A840SHJ0"/>
<evidence type="ECO:0000313" key="3">
    <source>
        <dbReference type="EMBL" id="MBB5218881.1"/>
    </source>
</evidence>
<dbReference type="InterPro" id="IPR020845">
    <property type="entry name" value="AMP-binding_CS"/>
</dbReference>
<evidence type="ECO:0000259" key="2">
    <source>
        <dbReference type="Pfam" id="PF00501"/>
    </source>
</evidence>
<dbReference type="PANTHER" id="PTHR43272:SF52">
    <property type="entry name" value="AMP-DEPENDENT SYNTHETASE_LIGASE DOMAIN-CONTAINING PROTEIN"/>
    <property type="match status" value="1"/>
</dbReference>
<dbReference type="Gene3D" id="3.40.50.12780">
    <property type="entry name" value="N-terminal domain of ligase-like"/>
    <property type="match status" value="1"/>
</dbReference>
<keyword evidence="3" id="KW-0436">Ligase</keyword>
<feature type="domain" description="AMP-dependent synthetase/ligase" evidence="2">
    <location>
        <begin position="35"/>
        <end position="424"/>
    </location>
</feature>
<dbReference type="InterPro" id="IPR042099">
    <property type="entry name" value="ANL_N_sf"/>
</dbReference>
<dbReference type="GO" id="GO:0004467">
    <property type="term" value="F:long-chain fatty acid-CoA ligase activity"/>
    <property type="evidence" value="ECO:0007669"/>
    <property type="project" value="UniProtKB-EC"/>
</dbReference>
<gene>
    <name evidence="3" type="ORF">HNP77_001250</name>
</gene>
<dbReference type="RefSeq" id="WP_184652321.1">
    <property type="nucleotide sequence ID" value="NZ_JACHFR010000002.1"/>
</dbReference>
<evidence type="ECO:0000256" key="1">
    <source>
        <dbReference type="ARBA" id="ARBA00024484"/>
    </source>
</evidence>
<comment type="caution">
    <text evidence="3">The sequence shown here is derived from an EMBL/GenBank/DDBJ whole genome shotgun (WGS) entry which is preliminary data.</text>
</comment>
<dbReference type="InterPro" id="IPR000873">
    <property type="entry name" value="AMP-dep_synth/lig_dom"/>
</dbReference>
<dbReference type="Gene3D" id="3.30.300.30">
    <property type="match status" value="1"/>
</dbReference>